<protein>
    <submittedName>
        <fullName evidence="1">Uncharacterized protein</fullName>
    </submittedName>
</protein>
<accession>A0A973A8Y2</accession>
<dbReference type="EMBL" id="JABMOJ010000280">
    <property type="protein sequence ID" value="NQV65188.1"/>
    <property type="molecule type" value="Genomic_DNA"/>
</dbReference>
<dbReference type="Proteomes" id="UP000754644">
    <property type="component" value="Unassembled WGS sequence"/>
</dbReference>
<sequence length="165" mass="17926">MPWSSRWFNRSSILLIGVLILVGIGACGPTTEVELTGTEIHAKVTDFRFVGAVEQCVLEVQADKPQAVLVDCWAVGKQLFVGCLECDLSTWGAALRADTSARIQIDDAIYPVRASLMRDPIAIQRAWHQKVSQSGLESAAGAVVQALPDSFWLFHLASRGSSKEV</sequence>
<dbReference type="AlphaFoldDB" id="A0A973A8Y2"/>
<organism evidence="1 2">
    <name type="scientific">SAR86 cluster bacterium</name>
    <dbReference type="NCBI Taxonomy" id="2030880"/>
    <lineage>
        <taxon>Bacteria</taxon>
        <taxon>Pseudomonadati</taxon>
        <taxon>Pseudomonadota</taxon>
        <taxon>Gammaproteobacteria</taxon>
        <taxon>SAR86 cluster</taxon>
    </lineage>
</organism>
<evidence type="ECO:0000313" key="2">
    <source>
        <dbReference type="Proteomes" id="UP000754644"/>
    </source>
</evidence>
<gene>
    <name evidence="1" type="ORF">HQ497_07475</name>
</gene>
<proteinExistence type="predicted"/>
<dbReference type="PROSITE" id="PS51257">
    <property type="entry name" value="PROKAR_LIPOPROTEIN"/>
    <property type="match status" value="1"/>
</dbReference>
<evidence type="ECO:0000313" key="1">
    <source>
        <dbReference type="EMBL" id="NQV65188.1"/>
    </source>
</evidence>
<comment type="caution">
    <text evidence="1">The sequence shown here is derived from an EMBL/GenBank/DDBJ whole genome shotgun (WGS) entry which is preliminary data.</text>
</comment>
<name>A0A973A8Y2_9GAMM</name>
<reference evidence="1" key="1">
    <citation type="submission" date="2020-05" db="EMBL/GenBank/DDBJ databases">
        <title>Sulfur intermediates as new biogeochemical hubs in an aquatic model microbial ecosystem.</title>
        <authorList>
            <person name="Vigneron A."/>
        </authorList>
    </citation>
    <scope>NUCLEOTIDE SEQUENCE</scope>
    <source>
        <strain evidence="1">Bin.250</strain>
    </source>
</reference>